<reference evidence="1" key="1">
    <citation type="journal article" date="2014" name="Front. Microbiol.">
        <title>High frequency of phylogenetically diverse reductive dehalogenase-homologous genes in deep subseafloor sedimentary metagenomes.</title>
        <authorList>
            <person name="Kawai M."/>
            <person name="Futagami T."/>
            <person name="Toyoda A."/>
            <person name="Takaki Y."/>
            <person name="Nishi S."/>
            <person name="Hori S."/>
            <person name="Arai W."/>
            <person name="Tsubouchi T."/>
            <person name="Morono Y."/>
            <person name="Uchiyama I."/>
            <person name="Ito T."/>
            <person name="Fujiyama A."/>
            <person name="Inagaki F."/>
            <person name="Takami H."/>
        </authorList>
    </citation>
    <scope>NUCLEOTIDE SEQUENCE</scope>
    <source>
        <strain evidence="1">Expedition CK06-06</strain>
    </source>
</reference>
<protein>
    <submittedName>
        <fullName evidence="1">Uncharacterized protein</fullName>
    </submittedName>
</protein>
<name>X0YAU6_9ZZZZ</name>
<accession>X0YAU6</accession>
<feature type="non-terminal residue" evidence="1">
    <location>
        <position position="182"/>
    </location>
</feature>
<sequence length="182" mass="20360">MSLRVPDAKRFAFGGEPGLAGTVGKSGKARLFQHEDNLYRLTDGKTGKRAPGWAQVLSAKLGVTACVRHFWQQYPKAFSAESDLLHVELMPGFDKKTYSGRKDEDICKLYYYLRGGVYTFKVGVEKTHEVLFDFHAPALGPDYAHQINARFQAPLVATASPEWVCATKVFGALLPVDKRYMR</sequence>
<dbReference type="EMBL" id="BARS01053669">
    <property type="protein sequence ID" value="GAG52945.1"/>
    <property type="molecule type" value="Genomic_DNA"/>
</dbReference>
<evidence type="ECO:0000313" key="1">
    <source>
        <dbReference type="EMBL" id="GAG52945.1"/>
    </source>
</evidence>
<organism evidence="1">
    <name type="scientific">marine sediment metagenome</name>
    <dbReference type="NCBI Taxonomy" id="412755"/>
    <lineage>
        <taxon>unclassified sequences</taxon>
        <taxon>metagenomes</taxon>
        <taxon>ecological metagenomes</taxon>
    </lineage>
</organism>
<proteinExistence type="predicted"/>
<comment type="caution">
    <text evidence="1">The sequence shown here is derived from an EMBL/GenBank/DDBJ whole genome shotgun (WGS) entry which is preliminary data.</text>
</comment>
<gene>
    <name evidence="1" type="ORF">S01H1_79589</name>
</gene>
<dbReference type="AlphaFoldDB" id="X0YAU6"/>